<organism evidence="1 2">
    <name type="scientific">Bugula neritina</name>
    <name type="common">Brown bryozoan</name>
    <name type="synonym">Sertularia neritina</name>
    <dbReference type="NCBI Taxonomy" id="10212"/>
    <lineage>
        <taxon>Eukaryota</taxon>
        <taxon>Metazoa</taxon>
        <taxon>Spiralia</taxon>
        <taxon>Lophotrochozoa</taxon>
        <taxon>Bryozoa</taxon>
        <taxon>Gymnolaemata</taxon>
        <taxon>Cheilostomatida</taxon>
        <taxon>Flustrina</taxon>
        <taxon>Buguloidea</taxon>
        <taxon>Bugulidae</taxon>
        <taxon>Bugula</taxon>
    </lineage>
</organism>
<reference evidence="1" key="1">
    <citation type="submission" date="2020-06" db="EMBL/GenBank/DDBJ databases">
        <title>Draft genome of Bugula neritina, a colonial animal packing powerful symbionts and potential medicines.</title>
        <authorList>
            <person name="Rayko M."/>
        </authorList>
    </citation>
    <scope>NUCLEOTIDE SEQUENCE [LARGE SCALE GENOMIC DNA]</scope>
    <source>
        <strain evidence="1">Kwan_BN1</strain>
    </source>
</reference>
<sequence>MYKDMGTNSLLVYIKLIISAGQSVTSSPCTSSRGWFWGPWNCCWFPNIHMAFSSHSCGDFGIGLLEDLHQEPGWNWMEQISVESYSFEVGYFQNQQYRIEVGMTLLAQLLYSIPVDHQLWPTLYRLPPMASSLSLSYHTPPSDDFASVGAMAMPRGLAVLAFVQYRVAGL</sequence>
<dbReference type="AlphaFoldDB" id="A0A7J7KD59"/>
<comment type="caution">
    <text evidence="1">The sequence shown here is derived from an EMBL/GenBank/DDBJ whole genome shotgun (WGS) entry which is preliminary data.</text>
</comment>
<dbReference type="Proteomes" id="UP000593567">
    <property type="component" value="Unassembled WGS sequence"/>
</dbReference>
<gene>
    <name evidence="1" type="ORF">EB796_005097</name>
</gene>
<proteinExistence type="predicted"/>
<accession>A0A7J7KD59</accession>
<evidence type="ECO:0000313" key="2">
    <source>
        <dbReference type="Proteomes" id="UP000593567"/>
    </source>
</evidence>
<name>A0A7J7KD59_BUGNE</name>
<keyword evidence="2" id="KW-1185">Reference proteome</keyword>
<protein>
    <submittedName>
        <fullName evidence="1">Uncharacterized protein</fullName>
    </submittedName>
</protein>
<evidence type="ECO:0000313" key="1">
    <source>
        <dbReference type="EMBL" id="KAF6036600.1"/>
    </source>
</evidence>
<dbReference type="EMBL" id="VXIV02000697">
    <property type="protein sequence ID" value="KAF6036600.1"/>
    <property type="molecule type" value="Genomic_DNA"/>
</dbReference>